<comment type="caution">
    <text evidence="2">The sequence shown here is derived from an EMBL/GenBank/DDBJ whole genome shotgun (WGS) entry which is preliminary data.</text>
</comment>
<name>A0A426ZJB5_ENSVE</name>
<gene>
    <name evidence="2" type="ORF">B296_00037467</name>
</gene>
<evidence type="ECO:0000313" key="2">
    <source>
        <dbReference type="EMBL" id="RRT64045.1"/>
    </source>
</evidence>
<protein>
    <submittedName>
        <fullName evidence="2">Uncharacterized protein</fullName>
    </submittedName>
</protein>
<evidence type="ECO:0000256" key="1">
    <source>
        <dbReference type="SAM" id="MobiDB-lite"/>
    </source>
</evidence>
<sequence>MKLQPDDRPRLSLGIGPGSDDAMGSWQSSLGDSPKGSRSSLGTRREIAGRLVARILEATRLVGAGKPPVSDGCTAVAQVFGRLTVANPPRRGG</sequence>
<feature type="compositionally biased region" description="Polar residues" evidence="1">
    <location>
        <begin position="25"/>
        <end position="42"/>
    </location>
</feature>
<accession>A0A426ZJB5</accession>
<proteinExistence type="predicted"/>
<organism evidence="2 3">
    <name type="scientific">Ensete ventricosum</name>
    <name type="common">Abyssinian banana</name>
    <name type="synonym">Musa ensete</name>
    <dbReference type="NCBI Taxonomy" id="4639"/>
    <lineage>
        <taxon>Eukaryota</taxon>
        <taxon>Viridiplantae</taxon>
        <taxon>Streptophyta</taxon>
        <taxon>Embryophyta</taxon>
        <taxon>Tracheophyta</taxon>
        <taxon>Spermatophyta</taxon>
        <taxon>Magnoliopsida</taxon>
        <taxon>Liliopsida</taxon>
        <taxon>Zingiberales</taxon>
        <taxon>Musaceae</taxon>
        <taxon>Ensete</taxon>
    </lineage>
</organism>
<dbReference type="AlphaFoldDB" id="A0A426ZJB5"/>
<feature type="region of interest" description="Disordered" evidence="1">
    <location>
        <begin position="1"/>
        <end position="44"/>
    </location>
</feature>
<evidence type="ECO:0000313" key="3">
    <source>
        <dbReference type="Proteomes" id="UP000287651"/>
    </source>
</evidence>
<feature type="compositionally biased region" description="Basic and acidic residues" evidence="1">
    <location>
        <begin position="1"/>
        <end position="10"/>
    </location>
</feature>
<reference evidence="2 3" key="1">
    <citation type="journal article" date="2014" name="Agronomy (Basel)">
        <title>A Draft Genome Sequence for Ensete ventricosum, the Drought-Tolerant Tree Against Hunger.</title>
        <authorList>
            <person name="Harrison J."/>
            <person name="Moore K.A."/>
            <person name="Paszkiewicz K."/>
            <person name="Jones T."/>
            <person name="Grant M."/>
            <person name="Ambacheew D."/>
            <person name="Muzemil S."/>
            <person name="Studholme D.J."/>
        </authorList>
    </citation>
    <scope>NUCLEOTIDE SEQUENCE [LARGE SCALE GENOMIC DNA]</scope>
</reference>
<dbReference type="Proteomes" id="UP000287651">
    <property type="component" value="Unassembled WGS sequence"/>
</dbReference>
<dbReference type="EMBL" id="AMZH03006352">
    <property type="protein sequence ID" value="RRT64045.1"/>
    <property type="molecule type" value="Genomic_DNA"/>
</dbReference>